<dbReference type="GO" id="GO:0009279">
    <property type="term" value="C:cell outer membrane"/>
    <property type="evidence" value="ECO:0007669"/>
    <property type="project" value="UniProtKB-SubCell"/>
</dbReference>
<organism evidence="4 5">
    <name type="scientific">Roseivivax sediminis</name>
    <dbReference type="NCBI Taxonomy" id="936889"/>
    <lineage>
        <taxon>Bacteria</taxon>
        <taxon>Pseudomonadati</taxon>
        <taxon>Pseudomonadota</taxon>
        <taxon>Alphaproteobacteria</taxon>
        <taxon>Rhodobacterales</taxon>
        <taxon>Roseobacteraceae</taxon>
        <taxon>Roseivivax</taxon>
    </lineage>
</organism>
<sequence length="444" mass="48649">MHVTKTAKVVGTAVLSVSVLAPPVFSQEDAGLRMGLTLGAGLISEDAHTRFRSDLGLTASSVTRTQTLGFSFQSALETEGQGEEETGGLVDPNAQLRYTRRGARSLLEVSASYRKTDVGTVVPEENLDSDELVARVGSRTTYGQGLGLTFGIDTPIEGSIEASRRQIRYSDLGEATLLDFDTTAVAADVQFRASDVLDLRLSGEAERTDTLDGGTDRDSYRLGFGAEYDVSAALSVSLDYGYAWYESREVGAETETAYSPIFDFGLVRQVRDGLYRMDVASRLTNQGTRVDLAVGRERALRLGDLTWSLGVTRSEDGEVDPILGVGYGKELPTSSYEVRLERAVQADAFGDEAFVGALEVGYDRDLGKLSSLGFEMAYREWEFPQDQSDDVERLEVGLEVRRTFARDTDLVSRVSRKRTLTESQGADTETLFFVGVRRNFGWRP</sequence>
<protein>
    <recommendedName>
        <fullName evidence="6">Outer membrane beta-barrel protein</fullName>
    </recommendedName>
</protein>
<dbReference type="Proteomes" id="UP000325289">
    <property type="component" value="Unassembled WGS sequence"/>
</dbReference>
<accession>A0A1I2DDJ8</accession>
<dbReference type="EMBL" id="FOMS01000016">
    <property type="protein sequence ID" value="SFE78675.1"/>
    <property type="molecule type" value="Genomic_DNA"/>
</dbReference>
<keyword evidence="2" id="KW-0472">Membrane</keyword>
<evidence type="ECO:0008006" key="6">
    <source>
        <dbReference type="Google" id="ProtNLM"/>
    </source>
</evidence>
<reference evidence="4 5" key="1">
    <citation type="submission" date="2016-10" db="EMBL/GenBank/DDBJ databases">
        <authorList>
            <person name="Varghese N."/>
            <person name="Submissions S."/>
        </authorList>
    </citation>
    <scope>NUCLEOTIDE SEQUENCE [LARGE SCALE GENOMIC DNA]</scope>
    <source>
        <strain evidence="5">YIM D21,KCTC 23444,ACCC 10710</strain>
    </source>
</reference>
<proteinExistence type="predicted"/>
<evidence type="ECO:0000313" key="4">
    <source>
        <dbReference type="EMBL" id="SFE78675.1"/>
    </source>
</evidence>
<dbReference type="SUPFAM" id="SSF56935">
    <property type="entry name" value="Porins"/>
    <property type="match status" value="1"/>
</dbReference>
<dbReference type="Gene3D" id="2.40.170.20">
    <property type="entry name" value="TonB-dependent receptor, beta-barrel domain"/>
    <property type="match status" value="1"/>
</dbReference>
<keyword evidence="3" id="KW-0998">Cell outer membrane</keyword>
<dbReference type="AlphaFoldDB" id="A0A1I2DDJ8"/>
<evidence type="ECO:0000256" key="1">
    <source>
        <dbReference type="ARBA" id="ARBA00004442"/>
    </source>
</evidence>
<evidence type="ECO:0000313" key="5">
    <source>
        <dbReference type="Proteomes" id="UP000325289"/>
    </source>
</evidence>
<name>A0A1I2DDJ8_9RHOB</name>
<evidence type="ECO:0000256" key="2">
    <source>
        <dbReference type="ARBA" id="ARBA00023136"/>
    </source>
</evidence>
<comment type="subcellular location">
    <subcellularLocation>
        <location evidence="1">Cell outer membrane</location>
    </subcellularLocation>
</comment>
<evidence type="ECO:0000256" key="3">
    <source>
        <dbReference type="ARBA" id="ARBA00023237"/>
    </source>
</evidence>
<gene>
    <name evidence="4" type="ORF">SAMN04515678_11670</name>
</gene>
<dbReference type="InterPro" id="IPR036942">
    <property type="entry name" value="Beta-barrel_TonB_sf"/>
</dbReference>
<keyword evidence="5" id="KW-1185">Reference proteome</keyword>